<dbReference type="GO" id="GO:0004177">
    <property type="term" value="F:aminopeptidase activity"/>
    <property type="evidence" value="ECO:0007669"/>
    <property type="project" value="UniProtKB-UniRule"/>
</dbReference>
<evidence type="ECO:0000256" key="5">
    <source>
        <dbReference type="ARBA" id="ARBA00022490"/>
    </source>
</evidence>
<dbReference type="Gene3D" id="3.40.50.1820">
    <property type="entry name" value="alpha/beta hydrolase"/>
    <property type="match status" value="1"/>
</dbReference>
<comment type="subcellular location">
    <subcellularLocation>
        <location evidence="2 8">Cytoplasm</location>
    </subcellularLocation>
</comment>
<organism evidence="12 13">
    <name type="scientific">Clostridium algidicarnis DSM 15099</name>
    <dbReference type="NCBI Taxonomy" id="1121295"/>
    <lineage>
        <taxon>Bacteria</taxon>
        <taxon>Bacillati</taxon>
        <taxon>Bacillota</taxon>
        <taxon>Clostridia</taxon>
        <taxon>Eubacteriales</taxon>
        <taxon>Clostridiaceae</taxon>
        <taxon>Clostridium</taxon>
    </lineage>
</organism>
<accession>A0A2S6G0G6</accession>
<evidence type="ECO:0000313" key="13">
    <source>
        <dbReference type="Proteomes" id="UP000239863"/>
    </source>
</evidence>
<keyword evidence="4 8" id="KW-0031">Aminopeptidase</keyword>
<evidence type="ECO:0000256" key="2">
    <source>
        <dbReference type="ARBA" id="ARBA00004496"/>
    </source>
</evidence>
<comment type="similarity">
    <text evidence="3 8 10">Belongs to the peptidase S33 family.</text>
</comment>
<evidence type="ECO:0000313" key="12">
    <source>
        <dbReference type="EMBL" id="PPK49419.1"/>
    </source>
</evidence>
<dbReference type="SUPFAM" id="SSF53474">
    <property type="entry name" value="alpha/beta-Hydrolases"/>
    <property type="match status" value="1"/>
</dbReference>
<evidence type="ECO:0000256" key="3">
    <source>
        <dbReference type="ARBA" id="ARBA00010088"/>
    </source>
</evidence>
<dbReference type="OrthoDB" id="9775557at2"/>
<evidence type="ECO:0000256" key="7">
    <source>
        <dbReference type="ARBA" id="ARBA00022801"/>
    </source>
</evidence>
<dbReference type="PANTHER" id="PTHR43722">
    <property type="entry name" value="PROLINE IMINOPEPTIDASE"/>
    <property type="match status" value="1"/>
</dbReference>
<feature type="active site" evidence="9">
    <location>
        <position position="268"/>
    </location>
</feature>
<dbReference type="PRINTS" id="PR00793">
    <property type="entry name" value="PROAMNOPTASE"/>
</dbReference>
<evidence type="ECO:0000256" key="8">
    <source>
        <dbReference type="PIRNR" id="PIRNR006431"/>
    </source>
</evidence>
<keyword evidence="6 8" id="KW-0645">Protease</keyword>
<dbReference type="InterPro" id="IPR000073">
    <property type="entry name" value="AB_hydrolase_1"/>
</dbReference>
<dbReference type="InterPro" id="IPR002410">
    <property type="entry name" value="Peptidase_S33"/>
</dbReference>
<evidence type="ECO:0000256" key="9">
    <source>
        <dbReference type="PIRSR" id="PIRSR006431-1"/>
    </source>
</evidence>
<dbReference type="EMBL" id="PTIS01000001">
    <property type="protein sequence ID" value="PPK49419.1"/>
    <property type="molecule type" value="Genomic_DNA"/>
</dbReference>
<feature type="domain" description="AB hydrolase-1" evidence="11">
    <location>
        <begin position="38"/>
        <end position="300"/>
    </location>
</feature>
<dbReference type="Proteomes" id="UP000239863">
    <property type="component" value="Unassembled WGS sequence"/>
</dbReference>
<evidence type="ECO:0000256" key="1">
    <source>
        <dbReference type="ARBA" id="ARBA00001585"/>
    </source>
</evidence>
<gene>
    <name evidence="12" type="ORF">BD821_10179</name>
</gene>
<dbReference type="EC" id="3.4.11.5" evidence="8 10"/>
<comment type="caution">
    <text evidence="12">The sequence shown here is derived from an EMBL/GenBank/DDBJ whole genome shotgun (WGS) entry which is preliminary data.</text>
</comment>
<dbReference type="GO" id="GO:0006508">
    <property type="term" value="P:proteolysis"/>
    <property type="evidence" value="ECO:0007669"/>
    <property type="project" value="UniProtKB-KW"/>
</dbReference>
<dbReference type="STRING" id="37659.GCA_000703125_02884"/>
<dbReference type="NCBIfam" id="TIGR01249">
    <property type="entry name" value="pro_imino_pep_1"/>
    <property type="match status" value="1"/>
</dbReference>
<dbReference type="RefSeq" id="WP_104408823.1">
    <property type="nucleotide sequence ID" value="NZ_PTIS01000001.1"/>
</dbReference>
<name>A0A2S6G0G6_9CLOT</name>
<dbReference type="AlphaFoldDB" id="A0A2S6G0G6"/>
<proteinExistence type="inferred from homology"/>
<reference evidence="12 13" key="1">
    <citation type="submission" date="2018-02" db="EMBL/GenBank/DDBJ databases">
        <title>Genomic Encyclopedia of Archaeal and Bacterial Type Strains, Phase II (KMG-II): from individual species to whole genera.</title>
        <authorList>
            <person name="Goeker M."/>
        </authorList>
    </citation>
    <scope>NUCLEOTIDE SEQUENCE [LARGE SCALE GENOMIC DNA]</scope>
    <source>
        <strain evidence="12 13">DSM 15099</strain>
    </source>
</reference>
<dbReference type="PRINTS" id="PR00111">
    <property type="entry name" value="ABHYDROLASE"/>
</dbReference>
<evidence type="ECO:0000259" key="11">
    <source>
        <dbReference type="Pfam" id="PF00561"/>
    </source>
</evidence>
<sequence>MQRKELFPEIQPYNNGMLKVSDLHTLYYEEVGNPKGEPILFLHGGPGGGLSDAYRRYFDPNFYRVILFDQRGAGKSTPHAELRENTTENLVLDIEKLRKHLNIDKWVVLGGSWGTTLALTYAIHYPKMVLGLILRGIFLGTKAEIDWIYQEGASEIYPDKWEDYLNLIPECERGNMIEAYYKRLTCDNEDERLKAAKAWSVWEGNIVNLIPDEESINKFGESGLALSMARTECHYFINNMFNESDNYILENVYKIKEIPCRIVHGRYDMDCRVSAAFKLHKLLPKSKLEIIKDAGHSGMEPGTLSELVKSTEDFKKLYK</sequence>
<keyword evidence="5 8" id="KW-0963">Cytoplasm</keyword>
<evidence type="ECO:0000256" key="6">
    <source>
        <dbReference type="ARBA" id="ARBA00022670"/>
    </source>
</evidence>
<dbReference type="InterPro" id="IPR005944">
    <property type="entry name" value="Pro_iminopeptidase"/>
</dbReference>
<feature type="active site" description="Proton donor" evidence="9">
    <location>
        <position position="296"/>
    </location>
</feature>
<dbReference type="Pfam" id="PF00561">
    <property type="entry name" value="Abhydrolase_1"/>
    <property type="match status" value="1"/>
</dbReference>
<dbReference type="PANTHER" id="PTHR43722:SF1">
    <property type="entry name" value="PROLINE IMINOPEPTIDASE"/>
    <property type="match status" value="1"/>
</dbReference>
<dbReference type="GO" id="GO:0005737">
    <property type="term" value="C:cytoplasm"/>
    <property type="evidence" value="ECO:0007669"/>
    <property type="project" value="UniProtKB-SubCell"/>
</dbReference>
<feature type="active site" description="Nucleophile" evidence="9">
    <location>
        <position position="112"/>
    </location>
</feature>
<comment type="catalytic activity">
    <reaction evidence="1 8 10">
        <text>Release of N-terminal proline from a peptide.</text>
        <dbReference type="EC" id="3.4.11.5"/>
    </reaction>
</comment>
<keyword evidence="7 8" id="KW-0378">Hydrolase</keyword>
<evidence type="ECO:0000256" key="10">
    <source>
        <dbReference type="RuleBase" id="RU003421"/>
    </source>
</evidence>
<protein>
    <recommendedName>
        <fullName evidence="8 10">Proline iminopeptidase</fullName>
        <shortName evidence="8">PIP</shortName>
        <ecNumber evidence="8 10">3.4.11.5</ecNumber>
    </recommendedName>
    <alternativeName>
        <fullName evidence="8">Prolyl aminopeptidase</fullName>
    </alternativeName>
</protein>
<dbReference type="InterPro" id="IPR029058">
    <property type="entry name" value="AB_hydrolase_fold"/>
</dbReference>
<dbReference type="PIRSF" id="PIRSF006431">
    <property type="entry name" value="Pept_S33"/>
    <property type="match status" value="1"/>
</dbReference>
<evidence type="ECO:0000256" key="4">
    <source>
        <dbReference type="ARBA" id="ARBA00022438"/>
    </source>
</evidence>